<feature type="transmembrane region" description="Helical" evidence="1">
    <location>
        <begin position="16"/>
        <end position="40"/>
    </location>
</feature>
<sequence>MGRPDQPGGPDQGRTLWCAVGEGALGGLLAALLALSVWYLLPVPAPTAIERWLTVLTTTTAGGFGSAVQCLRRRPRSPDATPENE</sequence>
<keyword evidence="1" id="KW-1133">Transmembrane helix</keyword>
<evidence type="ECO:0000256" key="1">
    <source>
        <dbReference type="SAM" id="Phobius"/>
    </source>
</evidence>
<evidence type="ECO:0000313" key="3">
    <source>
        <dbReference type="Proteomes" id="UP000261811"/>
    </source>
</evidence>
<evidence type="ECO:0000313" key="2">
    <source>
        <dbReference type="EMBL" id="RFU39010.1"/>
    </source>
</evidence>
<proteinExistence type="predicted"/>
<dbReference type="EMBL" id="QURH01000612">
    <property type="protein sequence ID" value="RFU39010.1"/>
    <property type="molecule type" value="Genomic_DNA"/>
</dbReference>
<keyword evidence="1" id="KW-0812">Transmembrane</keyword>
<protein>
    <submittedName>
        <fullName evidence="2">Uncharacterized protein</fullName>
    </submittedName>
</protein>
<keyword evidence="1" id="KW-0472">Membrane</keyword>
<dbReference type="Proteomes" id="UP000261811">
    <property type="component" value="Unassembled WGS sequence"/>
</dbReference>
<keyword evidence="3" id="KW-1185">Reference proteome</keyword>
<name>A0A372JGB5_9ACTN</name>
<organism evidence="2 3">
    <name type="scientific">Actinomadura logoneensis</name>
    <dbReference type="NCBI Taxonomy" id="2293572"/>
    <lineage>
        <taxon>Bacteria</taxon>
        <taxon>Bacillati</taxon>
        <taxon>Actinomycetota</taxon>
        <taxon>Actinomycetes</taxon>
        <taxon>Streptosporangiales</taxon>
        <taxon>Thermomonosporaceae</taxon>
        <taxon>Actinomadura</taxon>
    </lineage>
</organism>
<reference evidence="2 3" key="1">
    <citation type="submission" date="2018-08" db="EMBL/GenBank/DDBJ databases">
        <title>Actinomadura jelena sp. nov., a novel Actinomycete isolated from soil in Chad.</title>
        <authorList>
            <person name="Shi L."/>
        </authorList>
    </citation>
    <scope>NUCLEOTIDE SEQUENCE [LARGE SCALE GENOMIC DNA]</scope>
    <source>
        <strain evidence="2 3">NEAU-G17</strain>
    </source>
</reference>
<accession>A0A372JGB5</accession>
<comment type="caution">
    <text evidence="2">The sequence shown here is derived from an EMBL/GenBank/DDBJ whole genome shotgun (WGS) entry which is preliminary data.</text>
</comment>
<dbReference type="AlphaFoldDB" id="A0A372JGB5"/>
<gene>
    <name evidence="2" type="ORF">DZF91_24670</name>
</gene>